<dbReference type="InterPro" id="IPR015815">
    <property type="entry name" value="HIBADH-related"/>
</dbReference>
<dbReference type="PIRSF" id="PIRSF000103">
    <property type="entry name" value="HIBADH"/>
    <property type="match status" value="1"/>
</dbReference>
<accession>A0ABQ5R0U5</accession>
<evidence type="ECO:0008006" key="8">
    <source>
        <dbReference type="Google" id="ProtNLM"/>
    </source>
</evidence>
<dbReference type="Pfam" id="PF03446">
    <property type="entry name" value="NAD_binding_2"/>
    <property type="match status" value="1"/>
</dbReference>
<dbReference type="SUPFAM" id="SSF48179">
    <property type="entry name" value="6-phosphogluconate dehydrogenase C-terminal domain-like"/>
    <property type="match status" value="1"/>
</dbReference>
<evidence type="ECO:0000256" key="1">
    <source>
        <dbReference type="ARBA" id="ARBA00009080"/>
    </source>
</evidence>
<comment type="similarity">
    <text evidence="1">Belongs to the HIBADH-related family.</text>
</comment>
<dbReference type="InterPro" id="IPR008927">
    <property type="entry name" value="6-PGluconate_DH-like_C_sf"/>
</dbReference>
<sequence length="257" mass="24840">MGTPIARRLLASGYQVIAWNRTPERAAPLAADGATLAASAADAARDADAVITMLTDGSAVEDVLFARGAAAALRPGACLVEMSTLGPDAVRALVSRLPAGVDLVDAPVGGSVGAAASGQLRVLAGGEPAALDRVEPVLSALGTVRRCGGLGAGAAMKLVANTALVTAVAALADTLAVARALGVDRDAALDVIGAGALGGVAGRLGGSGSAFSVALAAKDLGLALRALGATPAPVARGAADTLSTVENRGADLGVIVQ</sequence>
<keyword evidence="3" id="KW-0520">NAD</keyword>
<dbReference type="Gene3D" id="3.40.50.720">
    <property type="entry name" value="NAD(P)-binding Rossmann-like Domain"/>
    <property type="match status" value="1"/>
</dbReference>
<keyword evidence="2" id="KW-0560">Oxidoreductase</keyword>
<dbReference type="Pfam" id="PF14833">
    <property type="entry name" value="NAD_binding_11"/>
    <property type="match status" value="1"/>
</dbReference>
<evidence type="ECO:0000313" key="6">
    <source>
        <dbReference type="EMBL" id="GLH99486.1"/>
    </source>
</evidence>
<dbReference type="InterPro" id="IPR013328">
    <property type="entry name" value="6PGD_dom2"/>
</dbReference>
<feature type="domain" description="6-phosphogluconate dehydrogenase NADP-binding" evidence="4">
    <location>
        <begin position="1"/>
        <end position="144"/>
    </location>
</feature>
<dbReference type="InterPro" id="IPR036291">
    <property type="entry name" value="NAD(P)-bd_dom_sf"/>
</dbReference>
<keyword evidence="7" id="KW-1185">Reference proteome</keyword>
<evidence type="ECO:0000313" key="7">
    <source>
        <dbReference type="Proteomes" id="UP001144280"/>
    </source>
</evidence>
<gene>
    <name evidence="6" type="ORF">Pa4123_47620</name>
</gene>
<dbReference type="PANTHER" id="PTHR43060:SF15">
    <property type="entry name" value="3-HYDROXYISOBUTYRATE DEHYDROGENASE-LIKE 1, MITOCHONDRIAL-RELATED"/>
    <property type="match status" value="1"/>
</dbReference>
<dbReference type="SUPFAM" id="SSF51735">
    <property type="entry name" value="NAD(P)-binding Rossmann-fold domains"/>
    <property type="match status" value="1"/>
</dbReference>
<dbReference type="PANTHER" id="PTHR43060">
    <property type="entry name" value="3-HYDROXYISOBUTYRATE DEHYDROGENASE-LIKE 1, MITOCHONDRIAL-RELATED"/>
    <property type="match status" value="1"/>
</dbReference>
<reference evidence="6" key="1">
    <citation type="submission" date="2022-12" db="EMBL/GenBank/DDBJ databases">
        <title>New Phytohabitans aurantiacus sp. RD004123 nov., an actinomycete isolated from soil.</title>
        <authorList>
            <person name="Triningsih D.W."/>
            <person name="Harunari E."/>
            <person name="Igarashi Y."/>
        </authorList>
    </citation>
    <scope>NUCLEOTIDE SEQUENCE</scope>
    <source>
        <strain evidence="6">RD004123</strain>
    </source>
</reference>
<protein>
    <recommendedName>
        <fullName evidence="8">Dehydrogenase</fullName>
    </recommendedName>
</protein>
<evidence type="ECO:0000256" key="3">
    <source>
        <dbReference type="ARBA" id="ARBA00023027"/>
    </source>
</evidence>
<dbReference type="Proteomes" id="UP001144280">
    <property type="component" value="Unassembled WGS sequence"/>
</dbReference>
<organism evidence="6 7">
    <name type="scientific">Phytohabitans aurantiacus</name>
    <dbReference type="NCBI Taxonomy" id="3016789"/>
    <lineage>
        <taxon>Bacteria</taxon>
        <taxon>Bacillati</taxon>
        <taxon>Actinomycetota</taxon>
        <taxon>Actinomycetes</taxon>
        <taxon>Micromonosporales</taxon>
        <taxon>Micromonosporaceae</taxon>
    </lineage>
</organism>
<comment type="caution">
    <text evidence="6">The sequence shown here is derived from an EMBL/GenBank/DDBJ whole genome shotgun (WGS) entry which is preliminary data.</text>
</comment>
<dbReference type="Gene3D" id="1.10.1040.10">
    <property type="entry name" value="N-(1-d-carboxylethyl)-l-norvaline Dehydrogenase, domain 2"/>
    <property type="match status" value="1"/>
</dbReference>
<evidence type="ECO:0000256" key="2">
    <source>
        <dbReference type="ARBA" id="ARBA00023002"/>
    </source>
</evidence>
<evidence type="ECO:0000259" key="5">
    <source>
        <dbReference type="Pfam" id="PF14833"/>
    </source>
</evidence>
<feature type="domain" description="3-hydroxyisobutyrate dehydrogenase-like NAD-binding" evidence="5">
    <location>
        <begin position="151"/>
        <end position="240"/>
    </location>
</feature>
<proteinExistence type="inferred from homology"/>
<name>A0ABQ5R0U5_9ACTN</name>
<dbReference type="InterPro" id="IPR029154">
    <property type="entry name" value="HIBADH-like_NADP-bd"/>
</dbReference>
<evidence type="ECO:0000259" key="4">
    <source>
        <dbReference type="Pfam" id="PF03446"/>
    </source>
</evidence>
<dbReference type="EMBL" id="BSDI01000024">
    <property type="protein sequence ID" value="GLH99486.1"/>
    <property type="molecule type" value="Genomic_DNA"/>
</dbReference>
<dbReference type="InterPro" id="IPR006115">
    <property type="entry name" value="6PGDH_NADP-bd"/>
</dbReference>